<evidence type="ECO:0000256" key="1">
    <source>
        <dbReference type="SAM" id="MobiDB-lite"/>
    </source>
</evidence>
<gene>
    <name evidence="2" type="ORF">QYE76_012356</name>
</gene>
<dbReference type="Proteomes" id="UP001231189">
    <property type="component" value="Unassembled WGS sequence"/>
</dbReference>
<organism evidence="2 3">
    <name type="scientific">Lolium multiflorum</name>
    <name type="common">Italian ryegrass</name>
    <name type="synonym">Lolium perenne subsp. multiflorum</name>
    <dbReference type="NCBI Taxonomy" id="4521"/>
    <lineage>
        <taxon>Eukaryota</taxon>
        <taxon>Viridiplantae</taxon>
        <taxon>Streptophyta</taxon>
        <taxon>Embryophyta</taxon>
        <taxon>Tracheophyta</taxon>
        <taxon>Spermatophyta</taxon>
        <taxon>Magnoliopsida</taxon>
        <taxon>Liliopsida</taxon>
        <taxon>Poales</taxon>
        <taxon>Poaceae</taxon>
        <taxon>BOP clade</taxon>
        <taxon>Pooideae</taxon>
        <taxon>Poodae</taxon>
        <taxon>Poeae</taxon>
        <taxon>Poeae Chloroplast Group 2 (Poeae type)</taxon>
        <taxon>Loliodinae</taxon>
        <taxon>Loliinae</taxon>
        <taxon>Lolium</taxon>
    </lineage>
</organism>
<keyword evidence="3" id="KW-1185">Reference proteome</keyword>
<sequence length="318" mass="35778">MADHVQPDWLCKLPFDVLNHIAQLTRDALTGHTTFRSVCRTWRAAVAPAPRLLPPSPYNAAALVFPLSRGWSIVVNPRNMSCHLSHLATGATAALPKLNDLGDGSDTSKITLLRYERDSDSERQLPFKRLAAPLDVEDIADPDDQSTNHDTYSSDEGDTCEDQNEDGGSEYYSDDNAPSLNKASACEDENEYSSDEEDEGDDPYEFLTDVEFPSFRIEEGSWRKRLDKHLTDQEMHKDTQHKILTYSHDGREHYNTYIQFSNYFRFAIHVPPSSPAGSTEGVVIMMYHQWLQARSSATGMVFCRPGDAAWTMISNPNP</sequence>
<evidence type="ECO:0000313" key="3">
    <source>
        <dbReference type="Proteomes" id="UP001231189"/>
    </source>
</evidence>
<accession>A0AAD8X6K7</accession>
<protein>
    <submittedName>
        <fullName evidence="2">Uncharacterized protein</fullName>
    </submittedName>
</protein>
<name>A0AAD8X6K7_LOLMU</name>
<feature type="compositionally biased region" description="Acidic residues" evidence="1">
    <location>
        <begin position="186"/>
        <end position="204"/>
    </location>
</feature>
<reference evidence="2" key="1">
    <citation type="submission" date="2023-07" db="EMBL/GenBank/DDBJ databases">
        <title>A chromosome-level genome assembly of Lolium multiflorum.</title>
        <authorList>
            <person name="Chen Y."/>
            <person name="Copetti D."/>
            <person name="Kolliker R."/>
            <person name="Studer B."/>
        </authorList>
    </citation>
    <scope>NUCLEOTIDE SEQUENCE</scope>
    <source>
        <strain evidence="2">02402/16</strain>
        <tissue evidence="2">Leaf</tissue>
    </source>
</reference>
<evidence type="ECO:0000313" key="2">
    <source>
        <dbReference type="EMBL" id="KAK1695659.1"/>
    </source>
</evidence>
<dbReference type="AlphaFoldDB" id="A0AAD8X6K7"/>
<proteinExistence type="predicted"/>
<feature type="region of interest" description="Disordered" evidence="1">
    <location>
        <begin position="124"/>
        <end position="205"/>
    </location>
</feature>
<feature type="compositionally biased region" description="Acidic residues" evidence="1">
    <location>
        <begin position="153"/>
        <end position="168"/>
    </location>
</feature>
<comment type="caution">
    <text evidence="2">The sequence shown here is derived from an EMBL/GenBank/DDBJ whole genome shotgun (WGS) entry which is preliminary data.</text>
</comment>
<dbReference type="EMBL" id="JAUUTY010000001">
    <property type="protein sequence ID" value="KAK1695659.1"/>
    <property type="molecule type" value="Genomic_DNA"/>
</dbReference>
<feature type="compositionally biased region" description="Acidic residues" evidence="1">
    <location>
        <begin position="135"/>
        <end position="144"/>
    </location>
</feature>